<evidence type="ECO:0000313" key="3">
    <source>
        <dbReference type="Proteomes" id="UP000481421"/>
    </source>
</evidence>
<dbReference type="AlphaFoldDB" id="A0A6B3RLL7"/>
<dbReference type="Pfam" id="PF22785">
    <property type="entry name" value="Tc-R-P"/>
    <property type="match status" value="1"/>
</dbReference>
<dbReference type="InterPro" id="IPR050561">
    <property type="entry name" value="PTP"/>
</dbReference>
<comment type="caution">
    <text evidence="2">The sequence shown here is derived from an EMBL/GenBank/DDBJ whole genome shotgun (WGS) entry which is preliminary data.</text>
</comment>
<dbReference type="PANTHER" id="PTHR23339">
    <property type="entry name" value="TYROSINE SPECIFIC PROTEIN PHOSPHATASE AND DUAL SPECIFICITY PROTEIN PHOSPHATASE"/>
    <property type="match status" value="1"/>
</dbReference>
<name>A0A6B3RLL7_9RHOB</name>
<dbReference type="InterPro" id="IPR000387">
    <property type="entry name" value="Tyr_Pase_dom"/>
</dbReference>
<evidence type="ECO:0000313" key="2">
    <source>
        <dbReference type="EMBL" id="NEX46053.1"/>
    </source>
</evidence>
<dbReference type="EMBL" id="JAAIKE010000002">
    <property type="protein sequence ID" value="NEX46053.1"/>
    <property type="molecule type" value="Genomic_DNA"/>
</dbReference>
<accession>A0A6B3RLL7</accession>
<sequence>MMTLEIAEIPALGGTLALCPMPGRQGDYAGDLATLLAWRPALVLTMTSRLELASKGAGSMPADLAAAGVAWRHLPVPDFGTPRADTAALWPQISSEARALLADGGRVLAHCMGGCGRSGMAVLRLLVDGGEDPETALPRLRAARRCAVETKAQQRWASAR</sequence>
<evidence type="ECO:0000259" key="1">
    <source>
        <dbReference type="PROSITE" id="PS50056"/>
    </source>
</evidence>
<gene>
    <name evidence="2" type="ORF">G3572_07540</name>
</gene>
<dbReference type="PROSITE" id="PS50056">
    <property type="entry name" value="TYR_PHOSPHATASE_2"/>
    <property type="match status" value="1"/>
</dbReference>
<organism evidence="2 3">
    <name type="scientific">Pseudotabrizicola algicola</name>
    <dbReference type="NCBI Taxonomy" id="2709381"/>
    <lineage>
        <taxon>Bacteria</taxon>
        <taxon>Pseudomonadati</taxon>
        <taxon>Pseudomonadota</taxon>
        <taxon>Alphaproteobacteria</taxon>
        <taxon>Rhodobacterales</taxon>
        <taxon>Paracoccaceae</taxon>
        <taxon>Pseudotabrizicola</taxon>
    </lineage>
</organism>
<proteinExistence type="predicted"/>
<keyword evidence="3" id="KW-1185">Reference proteome</keyword>
<dbReference type="Gene3D" id="3.90.190.10">
    <property type="entry name" value="Protein tyrosine phosphatase superfamily"/>
    <property type="match status" value="1"/>
</dbReference>
<feature type="domain" description="Tyrosine specific protein phosphatases" evidence="1">
    <location>
        <begin position="91"/>
        <end position="155"/>
    </location>
</feature>
<dbReference type="SUPFAM" id="SSF52799">
    <property type="entry name" value="(Phosphotyrosine protein) phosphatases II"/>
    <property type="match status" value="1"/>
</dbReference>
<dbReference type="Proteomes" id="UP000481421">
    <property type="component" value="Unassembled WGS sequence"/>
</dbReference>
<reference evidence="2 3" key="1">
    <citation type="submission" date="2020-02" db="EMBL/GenBank/DDBJ databases">
        <title>Rhodobacter algicola sp. nov., isolated from microalga culture.</title>
        <authorList>
            <person name="Park C.-Y."/>
        </authorList>
    </citation>
    <scope>NUCLEOTIDE SEQUENCE [LARGE SCALE GENOMIC DNA]</scope>
    <source>
        <strain evidence="2 3">ETT8</strain>
    </source>
</reference>
<dbReference type="InterPro" id="IPR029021">
    <property type="entry name" value="Prot-tyrosine_phosphatase-like"/>
</dbReference>
<protein>
    <submittedName>
        <fullName evidence="2">Protein phosphatase</fullName>
    </submittedName>
</protein>